<name>A0A829M9M3_9MYCO</name>
<comment type="caution">
    <text evidence="1">The sequence shown here is derived from an EMBL/GenBank/DDBJ whole genome shotgun (WGS) entry which is preliminary data.</text>
</comment>
<protein>
    <submittedName>
        <fullName evidence="1">Uncharacterized protein</fullName>
    </submittedName>
</protein>
<proteinExistence type="predicted"/>
<reference evidence="1 2" key="1">
    <citation type="journal article" date="2014" name="Emerg. Infect. Dis.">
        <title>High-level Relatedness among Mycobacterium abscessus subsp. massiliense Strains from Widely Separated Outbreaks.</title>
        <authorList>
            <person name="Tettelin H."/>
            <person name="Davidson R.M."/>
            <person name="Agrawal S."/>
            <person name="Aitken M.L."/>
            <person name="Shallom S."/>
            <person name="Hasan N.A."/>
            <person name="Strong M."/>
            <person name="Nogueira de Moura V.C."/>
            <person name="De Groote M.A."/>
            <person name="Duarte R.S."/>
            <person name="Hine E."/>
            <person name="Parankush S."/>
            <person name="Su Q."/>
            <person name="Daugherty S.C."/>
            <person name="Fraser C.M."/>
            <person name="Brown-Elliott B.A."/>
            <person name="Wallace R.J.Jr."/>
            <person name="Holland S.M."/>
            <person name="Sampaio E.P."/>
            <person name="Olivier K.N."/>
            <person name="Jackson M."/>
            <person name="Zelazny A.M."/>
        </authorList>
    </citation>
    <scope>NUCLEOTIDE SEQUENCE [LARGE SCALE GENOMIC DNA]</scope>
    <source>
        <strain evidence="1 2">MAB_091912_2446</strain>
    </source>
</reference>
<dbReference type="AlphaFoldDB" id="A0A829M9M3"/>
<gene>
    <name evidence="1" type="ORF">L833_3511</name>
</gene>
<evidence type="ECO:0000313" key="2">
    <source>
        <dbReference type="Proteomes" id="UP000018502"/>
    </source>
</evidence>
<evidence type="ECO:0000313" key="1">
    <source>
        <dbReference type="EMBL" id="ESV61126.1"/>
    </source>
</evidence>
<dbReference type="Proteomes" id="UP000018502">
    <property type="component" value="Unassembled WGS sequence"/>
</dbReference>
<dbReference type="EMBL" id="AYTF01000002">
    <property type="protein sequence ID" value="ESV61126.1"/>
    <property type="molecule type" value="Genomic_DNA"/>
</dbReference>
<organism evidence="1 2">
    <name type="scientific">Mycobacteroides abscessus MAB_091912_2446</name>
    <dbReference type="NCBI Taxonomy" id="1335414"/>
    <lineage>
        <taxon>Bacteria</taxon>
        <taxon>Bacillati</taxon>
        <taxon>Actinomycetota</taxon>
        <taxon>Actinomycetes</taxon>
        <taxon>Mycobacteriales</taxon>
        <taxon>Mycobacteriaceae</taxon>
        <taxon>Mycobacteroides</taxon>
        <taxon>Mycobacteroides abscessus</taxon>
    </lineage>
</organism>
<accession>A0A829M9M3</accession>
<sequence>MLIAAIVTIALAGLLAALSAAAFLRAPHGSPRRMLAPPRPQPRSSWLRAVWQRYSAPPQSVWSG</sequence>